<evidence type="ECO:0000313" key="2">
    <source>
        <dbReference type="Proteomes" id="UP001476798"/>
    </source>
</evidence>
<gene>
    <name evidence="1" type="ORF">GOODEAATRI_033865</name>
</gene>
<proteinExistence type="predicted"/>
<reference evidence="1 2" key="1">
    <citation type="submission" date="2021-06" db="EMBL/GenBank/DDBJ databases">
        <authorList>
            <person name="Palmer J.M."/>
        </authorList>
    </citation>
    <scope>NUCLEOTIDE SEQUENCE [LARGE SCALE GENOMIC DNA]</scope>
    <source>
        <strain evidence="1 2">GA_2019</strain>
        <tissue evidence="1">Muscle</tissue>
    </source>
</reference>
<dbReference type="EMBL" id="JAHRIO010017567">
    <property type="protein sequence ID" value="MEQ2163775.1"/>
    <property type="molecule type" value="Genomic_DNA"/>
</dbReference>
<name>A0ABV0MXB5_9TELE</name>
<organism evidence="1 2">
    <name type="scientific">Goodea atripinnis</name>
    <dbReference type="NCBI Taxonomy" id="208336"/>
    <lineage>
        <taxon>Eukaryota</taxon>
        <taxon>Metazoa</taxon>
        <taxon>Chordata</taxon>
        <taxon>Craniata</taxon>
        <taxon>Vertebrata</taxon>
        <taxon>Euteleostomi</taxon>
        <taxon>Actinopterygii</taxon>
        <taxon>Neopterygii</taxon>
        <taxon>Teleostei</taxon>
        <taxon>Neoteleostei</taxon>
        <taxon>Acanthomorphata</taxon>
        <taxon>Ovalentaria</taxon>
        <taxon>Atherinomorphae</taxon>
        <taxon>Cyprinodontiformes</taxon>
        <taxon>Goodeidae</taxon>
        <taxon>Goodea</taxon>
    </lineage>
</organism>
<evidence type="ECO:0000313" key="1">
    <source>
        <dbReference type="EMBL" id="MEQ2163775.1"/>
    </source>
</evidence>
<dbReference type="Proteomes" id="UP001476798">
    <property type="component" value="Unassembled WGS sequence"/>
</dbReference>
<protein>
    <submittedName>
        <fullName evidence="1">Uncharacterized protein</fullName>
    </submittedName>
</protein>
<keyword evidence="2" id="KW-1185">Reference proteome</keyword>
<accession>A0ABV0MXB5</accession>
<sequence length="100" mass="11424">LSLLLKSASPGAPGVSLPALQFCLVVHYLLRADGADRFRMANPPHQNIHELSLDPKQMTRLHHGGRWESRKRARLLPRQALARRDDVDRDVLWKSIPDWS</sequence>
<comment type="caution">
    <text evidence="1">The sequence shown here is derived from an EMBL/GenBank/DDBJ whole genome shotgun (WGS) entry which is preliminary data.</text>
</comment>
<feature type="non-terminal residue" evidence="1">
    <location>
        <position position="1"/>
    </location>
</feature>